<dbReference type="Proteomes" id="UP000694865">
    <property type="component" value="Unplaced"/>
</dbReference>
<dbReference type="InterPro" id="IPR036971">
    <property type="entry name" value="PDEase_catalytic_dom_sf"/>
</dbReference>
<dbReference type="Gene3D" id="3.30.450.40">
    <property type="match status" value="2"/>
</dbReference>
<accession>A0ABM0MKH3</accession>
<evidence type="ECO:0000259" key="5">
    <source>
        <dbReference type="PROSITE" id="PS51845"/>
    </source>
</evidence>
<dbReference type="InterPro" id="IPR023174">
    <property type="entry name" value="PDEase_CS"/>
</dbReference>
<name>A0ABM0MKH3_SACKO</name>
<feature type="domain" description="PDEase" evidence="5">
    <location>
        <begin position="803"/>
        <end position="1021"/>
    </location>
</feature>
<comment type="cofactor">
    <cofactor evidence="3">
        <name>a divalent metal cation</name>
        <dbReference type="ChEBI" id="CHEBI:60240"/>
    </cofactor>
    <text evidence="3">Binds 2 divalent metal cations per subunit. Site 1 may preferentially bind zinc ions, while site 2 has a preference for magnesium and/or manganese ions.</text>
</comment>
<reference evidence="7" key="1">
    <citation type="submission" date="2025-08" db="UniProtKB">
        <authorList>
            <consortium name="RefSeq"/>
        </authorList>
    </citation>
    <scope>IDENTIFICATION</scope>
    <source>
        <tissue evidence="7">Testes</tissue>
    </source>
</reference>
<dbReference type="InterPro" id="IPR003018">
    <property type="entry name" value="GAF"/>
</dbReference>
<dbReference type="InterPro" id="IPR023088">
    <property type="entry name" value="PDEase"/>
</dbReference>
<protein>
    <recommendedName>
        <fullName evidence="3">Phosphodiesterase</fullName>
        <ecNumber evidence="3">3.1.4.-</ecNumber>
    </recommendedName>
</protein>
<dbReference type="EC" id="3.1.4.-" evidence="3"/>
<organism evidence="6 7">
    <name type="scientific">Saccoglossus kowalevskii</name>
    <name type="common">Acorn worm</name>
    <dbReference type="NCBI Taxonomy" id="10224"/>
    <lineage>
        <taxon>Eukaryota</taxon>
        <taxon>Metazoa</taxon>
        <taxon>Hemichordata</taxon>
        <taxon>Enteropneusta</taxon>
        <taxon>Harrimaniidae</taxon>
        <taxon>Saccoglossus</taxon>
    </lineage>
</organism>
<dbReference type="PROSITE" id="PS00126">
    <property type="entry name" value="PDEASE_I_1"/>
    <property type="match status" value="1"/>
</dbReference>
<feature type="compositionally biased region" description="Basic and acidic residues" evidence="4">
    <location>
        <begin position="17"/>
        <end position="31"/>
    </location>
</feature>
<comment type="similarity">
    <text evidence="3">Belongs to the cyclic nucleotide phosphodiesterase family.</text>
</comment>
<feature type="compositionally biased region" description="Acidic residues" evidence="4">
    <location>
        <begin position="1054"/>
        <end position="1068"/>
    </location>
</feature>
<dbReference type="PROSITE" id="PS51845">
    <property type="entry name" value="PDEASE_I_2"/>
    <property type="match status" value="1"/>
</dbReference>
<dbReference type="RefSeq" id="XP_006820514.1">
    <property type="nucleotide sequence ID" value="XM_006820451.1"/>
</dbReference>
<sequence length="1068" mass="120247">MATTTPSRDRRKFVKRLSSDGRKSVDDKTAEMSDRRRQETFEDALLELCAVLDWESLNEVIQNVLKDCLPNVTDSVVYILDNLSSNLQCKDQVTNTVHDLPKAGLARSVADGKKRISCNGLTQQDSLSGLLPSGVQPLSSNKTVLCTPIVDSQTDNVVCVLGVVCDVITLVDEKKLNLLEKHILVCIQRLLRTTYQYSRSSSVLSWSQSQSILKLCEDLYDRDAASLQLKVINYLEEQTDSEFCVILLRAEEEYEMCCQVLRNEVLEHEIVILTHGNLSDVIASKKAATLNELGDSAVELSQKLGMTINSMLCVPLTKRKSTEIAAIVCAFNKKGGQSYTEEDEARIRFCFKYTSSIIASALAFQKENKLKKETEALLQMAKNLFTHLGKYCLTCISVIRPSPFEIPETAVKAVKSLSNEDRYNDDIASETDKQNNSALQWLISKFKRSTRKIVPRVLIPSTTSVENSDSDSSIAEEFSDASDRLLDIKISTESIESGSIQRTEEKVLGSTVSSITVENVENKQWHKYDSKFPLERKQSEEVFVVKCDSEAGQTVLHSKNSSLQLDWTPSTLSVRYVPEPPPADNFPDISNDVCVLLKEVMQEARNMTHAERCSLFLVENNELVAKVFDGNVTENGEVLGEVRIPINQGIAGHVATSGRILNIKDAYSHPLFYRGVDETTGFRTRNILCFPINDESGKVIGIAELCNKINAPYFGKHDEEVALAFSVYCGISIVHSLMYKKVKDAQYRSKLSNELMMYHMQISCDELQQLIAADIPKPETFLADIAQYSSIPRAVPESETPLIEILGLFVASLCHDLDHRGTNNSFQVQSESVLASLYSSEGSVLERHHFSQALCILNTEGCNIFENITSKDYQEVLDLMQEIILATDLAHHLRIIKDLKKMAVEGYKKEDPHCHKLLRCLFMTACDLSDQTKNWQTIKKVAENIYQEFFRQGDLEKAMGNNPIEMMDREKACIPELQINFLDTIAHPVFQILGQLFPEAMPLNDAVENNKTMWKEVKAETQRRKLSSTNSLDFFRLKLESVERGIMKMKNGEQFDDQEENDDVNNGK</sequence>
<dbReference type="InterPro" id="IPR029016">
    <property type="entry name" value="GAF-like_dom_sf"/>
</dbReference>
<dbReference type="Gene3D" id="1.10.1300.10">
    <property type="entry name" value="3'5'-cyclic nucleotide phosphodiesterase, catalytic domain"/>
    <property type="match status" value="1"/>
</dbReference>
<keyword evidence="6" id="KW-1185">Reference proteome</keyword>
<dbReference type="PRINTS" id="PR00387">
    <property type="entry name" value="PDIESTERASE1"/>
</dbReference>
<evidence type="ECO:0000313" key="7">
    <source>
        <dbReference type="RefSeq" id="XP_006820514.1"/>
    </source>
</evidence>
<dbReference type="SUPFAM" id="SSF109604">
    <property type="entry name" value="HD-domain/PDEase-like"/>
    <property type="match status" value="1"/>
</dbReference>
<dbReference type="Pfam" id="PF00233">
    <property type="entry name" value="PDEase_I"/>
    <property type="match status" value="1"/>
</dbReference>
<feature type="region of interest" description="Disordered" evidence="4">
    <location>
        <begin position="1049"/>
        <end position="1068"/>
    </location>
</feature>
<evidence type="ECO:0000256" key="4">
    <source>
        <dbReference type="SAM" id="MobiDB-lite"/>
    </source>
</evidence>
<proteinExistence type="inferred from homology"/>
<dbReference type="PANTHER" id="PTHR11347">
    <property type="entry name" value="CYCLIC NUCLEOTIDE PHOSPHODIESTERASE"/>
    <property type="match status" value="1"/>
</dbReference>
<dbReference type="Pfam" id="PF01590">
    <property type="entry name" value="GAF"/>
    <property type="match status" value="1"/>
</dbReference>
<dbReference type="InterPro" id="IPR002073">
    <property type="entry name" value="PDEase_catalytic_dom"/>
</dbReference>
<evidence type="ECO:0000256" key="3">
    <source>
        <dbReference type="RuleBase" id="RU363067"/>
    </source>
</evidence>
<keyword evidence="2 3" id="KW-0378">Hydrolase</keyword>
<dbReference type="GeneID" id="100370723"/>
<dbReference type="SUPFAM" id="SSF55781">
    <property type="entry name" value="GAF domain-like"/>
    <property type="match status" value="3"/>
</dbReference>
<gene>
    <name evidence="7" type="primary">LOC100370723</name>
</gene>
<evidence type="ECO:0000256" key="2">
    <source>
        <dbReference type="ARBA" id="ARBA00022801"/>
    </source>
</evidence>
<feature type="region of interest" description="Disordered" evidence="4">
    <location>
        <begin position="1"/>
        <end position="31"/>
    </location>
</feature>
<evidence type="ECO:0000313" key="6">
    <source>
        <dbReference type="Proteomes" id="UP000694865"/>
    </source>
</evidence>
<dbReference type="SMART" id="SM00065">
    <property type="entry name" value="GAF"/>
    <property type="match status" value="2"/>
</dbReference>
<evidence type="ECO:0000256" key="1">
    <source>
        <dbReference type="ARBA" id="ARBA00022723"/>
    </source>
</evidence>
<keyword evidence="1 3" id="KW-0479">Metal-binding</keyword>